<name>A0A7J6VS81_THATH</name>
<dbReference type="InterPro" id="IPR036047">
    <property type="entry name" value="F-box-like_dom_sf"/>
</dbReference>
<dbReference type="PANTHER" id="PTHR31900">
    <property type="entry name" value="F-BOX/RNI SUPERFAMILY PROTEIN-RELATED"/>
    <property type="match status" value="1"/>
</dbReference>
<evidence type="ECO:0000313" key="3">
    <source>
        <dbReference type="Proteomes" id="UP000554482"/>
    </source>
</evidence>
<dbReference type="Pfam" id="PF24758">
    <property type="entry name" value="LRR_At5g56370"/>
    <property type="match status" value="1"/>
</dbReference>
<dbReference type="InterPro" id="IPR050232">
    <property type="entry name" value="FBL13/AtMIF1-like"/>
</dbReference>
<protein>
    <submittedName>
        <fullName evidence="2">F-box/RNI-like superfamily protein</fullName>
    </submittedName>
</protein>
<dbReference type="SUPFAM" id="SSF81383">
    <property type="entry name" value="F-box domain"/>
    <property type="match status" value="1"/>
</dbReference>
<dbReference type="AlphaFoldDB" id="A0A7J6VS81"/>
<dbReference type="InterPro" id="IPR055411">
    <property type="entry name" value="LRR_FXL15/At3g58940/PEG3-like"/>
</dbReference>
<proteinExistence type="predicted"/>
<reference evidence="2 3" key="1">
    <citation type="submission" date="2020-06" db="EMBL/GenBank/DDBJ databases">
        <title>Transcriptomic and genomic resources for Thalictrum thalictroides and T. hernandezii: Facilitating candidate gene discovery in an emerging model plant lineage.</title>
        <authorList>
            <person name="Arias T."/>
            <person name="Riano-Pachon D.M."/>
            <person name="Di Stilio V.S."/>
        </authorList>
    </citation>
    <scope>NUCLEOTIDE SEQUENCE [LARGE SCALE GENOMIC DNA]</scope>
    <source>
        <strain evidence="3">cv. WT478/WT964</strain>
        <tissue evidence="2">Leaves</tissue>
    </source>
</reference>
<accession>A0A7J6VS81</accession>
<dbReference type="PROSITE" id="PS50181">
    <property type="entry name" value="FBOX"/>
    <property type="match status" value="1"/>
</dbReference>
<feature type="domain" description="F-box" evidence="1">
    <location>
        <begin position="12"/>
        <end position="66"/>
    </location>
</feature>
<dbReference type="InterPro" id="IPR001810">
    <property type="entry name" value="F-box_dom"/>
</dbReference>
<dbReference type="EMBL" id="JABWDY010027999">
    <property type="protein sequence ID" value="KAF5187428.1"/>
    <property type="molecule type" value="Genomic_DNA"/>
</dbReference>
<dbReference type="SMART" id="SM00256">
    <property type="entry name" value="FBOX"/>
    <property type="match status" value="1"/>
</dbReference>
<organism evidence="2 3">
    <name type="scientific">Thalictrum thalictroides</name>
    <name type="common">Rue-anemone</name>
    <name type="synonym">Anemone thalictroides</name>
    <dbReference type="NCBI Taxonomy" id="46969"/>
    <lineage>
        <taxon>Eukaryota</taxon>
        <taxon>Viridiplantae</taxon>
        <taxon>Streptophyta</taxon>
        <taxon>Embryophyta</taxon>
        <taxon>Tracheophyta</taxon>
        <taxon>Spermatophyta</taxon>
        <taxon>Magnoliopsida</taxon>
        <taxon>Ranunculales</taxon>
        <taxon>Ranunculaceae</taxon>
        <taxon>Thalictroideae</taxon>
        <taxon>Thalictrum</taxon>
    </lineage>
</organism>
<dbReference type="PANTHER" id="PTHR31900:SF30">
    <property type="entry name" value="SUPERFAMILY PROTEIN, PUTATIVE-RELATED"/>
    <property type="match status" value="1"/>
</dbReference>
<dbReference type="SUPFAM" id="SSF52047">
    <property type="entry name" value="RNI-like"/>
    <property type="match status" value="1"/>
</dbReference>
<evidence type="ECO:0000259" key="1">
    <source>
        <dbReference type="PROSITE" id="PS50181"/>
    </source>
</evidence>
<comment type="caution">
    <text evidence="2">The sequence shown here is derived from an EMBL/GenBank/DDBJ whole genome shotgun (WGS) entry which is preliminary data.</text>
</comment>
<dbReference type="OrthoDB" id="612216at2759"/>
<keyword evidence="3" id="KW-1185">Reference proteome</keyword>
<gene>
    <name evidence="2" type="ORF">FRX31_022979</name>
</gene>
<sequence>MAKRHCSAENSLDRLSDLPPSIQSHIVSFLPLMDAVRTSILSRRWKDICRSLSKLDFGGFSFLQKMSTEDVKDVINQMLVLHDGSDVQYPKLDIEFDGEYICLHHVNRWISFTISHNVLDLFLHLNLITHIHVKLPCFSFTSNTLSELGLFDFDLILPTIIHFPVLKTLSFGYITFSDEFQTSKLFSDSCCPMLETLEIKNCKFDHFTTISISATNLKFVKQKDTHHGFKFNLSNPNLREICFKGSKLPEISFKALSSLFIATFELVLRPSSSDVMENLVSKLLMGLHNVGTLRLKRLRN</sequence>
<dbReference type="Pfam" id="PF00646">
    <property type="entry name" value="F-box"/>
    <property type="match status" value="1"/>
</dbReference>
<dbReference type="Gene3D" id="1.20.1280.50">
    <property type="match status" value="1"/>
</dbReference>
<evidence type="ECO:0000313" key="2">
    <source>
        <dbReference type="EMBL" id="KAF5187428.1"/>
    </source>
</evidence>
<dbReference type="Proteomes" id="UP000554482">
    <property type="component" value="Unassembled WGS sequence"/>
</dbReference>